<keyword evidence="3" id="KW-1185">Reference proteome</keyword>
<name>A0AAD6ASB9_9TELE</name>
<dbReference type="Proteomes" id="UP001219934">
    <property type="component" value="Unassembled WGS sequence"/>
</dbReference>
<proteinExistence type="predicted"/>
<accession>A0AAD6ASB9</accession>
<feature type="region of interest" description="Disordered" evidence="1">
    <location>
        <begin position="81"/>
        <end position="103"/>
    </location>
</feature>
<protein>
    <submittedName>
        <fullName evidence="2">Uncharacterized protein</fullName>
    </submittedName>
</protein>
<dbReference type="AlphaFoldDB" id="A0AAD6ASB9"/>
<reference evidence="2" key="1">
    <citation type="submission" date="2022-11" db="EMBL/GenBank/DDBJ databases">
        <title>Chromosome-level genome of Pogonophryne albipinna.</title>
        <authorList>
            <person name="Jo E."/>
        </authorList>
    </citation>
    <scope>NUCLEOTIDE SEQUENCE</scope>
    <source>
        <strain evidence="2">SGF0006</strain>
        <tissue evidence="2">Muscle</tissue>
    </source>
</reference>
<evidence type="ECO:0000256" key="1">
    <source>
        <dbReference type="SAM" id="MobiDB-lite"/>
    </source>
</evidence>
<feature type="compositionally biased region" description="Polar residues" evidence="1">
    <location>
        <begin position="86"/>
        <end position="103"/>
    </location>
</feature>
<sequence length="827" mass="92946">MKVTTLNSLAGRFDDILKTLRSGEEDETVQHTKYSSWKLKEKLLLHYKHRLVFVERAGKSDLVCSESVPMGLAMRAVQLEDKPEETTASTADCETQQQSQGLSDRQILHRAADILRKSMEQVDHDHKSYVSSDRLPRLHCSNYVPNNVYDIVNWCVDSNAHRNCETCDEEPALKDNLCVIAICHDLIAQCHHIHTPITLGLAILIHHQFGSKSLINELSAMGQWGKCAITGAQEQLLRDVQHAFHSNDKATAQQLIGEVETELTGIQNIIQIFIVEGAKQSATFGYWLMFLKGADLLLRILHSEREADFQLHLNSMCEVIPWFRAAGRTNYAKYMPVYIAEMKALEHEQPEAYTFMQEGGFVVRRSEDHSFNCVATDQALEQTINREGKSQGGVVGFTLRKAALTRWLMTRHVTTAYVDAMKDLCDTDAKGPKAHKEHGASRMDRDEGDIQKIMEAVEQKQNPFDLDSIPEELINIASGQVASEKVAKELSSFLQDGAEQNAIFIEQRLAKSKKTKSFWDPEKRKECATFKDMKTSGGVSTRKVNMDSDVLFRRLLAVSKQREVSMETVMSHELAAVPPSLFYDDGSMRKTTKADLAKELESVVEETQQLPHVAEPSAYIIDGMTLPQSLPDSGFQTFNDLGECVWKKITTLMEKENNNCVALVFDRYDHPHSIKDLERQRRGTIQASRSTHVITGKAKVPNYRKYLKVSGNKAALCSFVSNYIANTGPKRISSENTVILAGGFENGEEVKVVSKSGVDNLTDLYSDQEEADTRLVLHAIHLAESHSRVVIRCDDTDILVLLVYYSSKGMFGSSTVFMHSGHGPRER</sequence>
<dbReference type="PANTHER" id="PTHR47018:SF1">
    <property type="entry name" value="TESMIN_TSO1-LIKE CXC DOMAIN-CONTAINING PROTEIN"/>
    <property type="match status" value="1"/>
</dbReference>
<comment type="caution">
    <text evidence="2">The sequence shown here is derived from an EMBL/GenBank/DDBJ whole genome shotgun (WGS) entry which is preliminary data.</text>
</comment>
<evidence type="ECO:0000313" key="3">
    <source>
        <dbReference type="Proteomes" id="UP001219934"/>
    </source>
</evidence>
<organism evidence="2 3">
    <name type="scientific">Pogonophryne albipinna</name>
    <dbReference type="NCBI Taxonomy" id="1090488"/>
    <lineage>
        <taxon>Eukaryota</taxon>
        <taxon>Metazoa</taxon>
        <taxon>Chordata</taxon>
        <taxon>Craniata</taxon>
        <taxon>Vertebrata</taxon>
        <taxon>Euteleostomi</taxon>
        <taxon>Actinopterygii</taxon>
        <taxon>Neopterygii</taxon>
        <taxon>Teleostei</taxon>
        <taxon>Neoteleostei</taxon>
        <taxon>Acanthomorphata</taxon>
        <taxon>Eupercaria</taxon>
        <taxon>Perciformes</taxon>
        <taxon>Notothenioidei</taxon>
        <taxon>Pogonophryne</taxon>
    </lineage>
</organism>
<gene>
    <name evidence="2" type="ORF">JOQ06_019134</name>
</gene>
<evidence type="ECO:0000313" key="2">
    <source>
        <dbReference type="EMBL" id="KAJ4930121.1"/>
    </source>
</evidence>
<dbReference type="PANTHER" id="PTHR47018">
    <property type="entry name" value="CXC DOMAIN-CONTAINING PROTEIN-RELATED"/>
    <property type="match status" value="1"/>
</dbReference>
<dbReference type="EMBL" id="JAPTMU010000016">
    <property type="protein sequence ID" value="KAJ4930121.1"/>
    <property type="molecule type" value="Genomic_DNA"/>
</dbReference>